<evidence type="ECO:0000256" key="1">
    <source>
        <dbReference type="ARBA" id="ARBA00005436"/>
    </source>
</evidence>
<dbReference type="EMBL" id="JBBPBN010000019">
    <property type="protein sequence ID" value="KAK9018518.1"/>
    <property type="molecule type" value="Genomic_DNA"/>
</dbReference>
<sequence>MSSVSEVASSYADLILHDDGIPIILFEKCNIENLITNVGAGGSGGAPVVVAAPVVATDGGGVTALAIFEETKKEPKEESDDDMGFGLFDWEPRLVNGLVDIG</sequence>
<comment type="similarity">
    <text evidence="1">Belongs to the eukaryotic ribosomal protein P1/P2 family.</text>
</comment>
<keyword evidence="4" id="KW-0687">Ribonucleoprotein</keyword>
<evidence type="ECO:0000313" key="6">
    <source>
        <dbReference type="Proteomes" id="UP001396334"/>
    </source>
</evidence>
<protein>
    <submittedName>
        <fullName evidence="5">Uncharacterized protein</fullName>
    </submittedName>
</protein>
<dbReference type="Gene3D" id="1.10.10.1410">
    <property type="match status" value="1"/>
</dbReference>
<proteinExistence type="inferred from homology"/>
<organism evidence="5 6">
    <name type="scientific">Hibiscus sabdariffa</name>
    <name type="common">roselle</name>
    <dbReference type="NCBI Taxonomy" id="183260"/>
    <lineage>
        <taxon>Eukaryota</taxon>
        <taxon>Viridiplantae</taxon>
        <taxon>Streptophyta</taxon>
        <taxon>Embryophyta</taxon>
        <taxon>Tracheophyta</taxon>
        <taxon>Spermatophyta</taxon>
        <taxon>Magnoliopsida</taxon>
        <taxon>eudicotyledons</taxon>
        <taxon>Gunneridae</taxon>
        <taxon>Pentapetalae</taxon>
        <taxon>rosids</taxon>
        <taxon>malvids</taxon>
        <taxon>Malvales</taxon>
        <taxon>Malvaceae</taxon>
        <taxon>Malvoideae</taxon>
        <taxon>Hibiscus</taxon>
    </lineage>
</organism>
<evidence type="ECO:0000313" key="5">
    <source>
        <dbReference type="EMBL" id="KAK9018518.1"/>
    </source>
</evidence>
<evidence type="ECO:0000256" key="3">
    <source>
        <dbReference type="ARBA" id="ARBA00022980"/>
    </source>
</evidence>
<dbReference type="PANTHER" id="PTHR45696">
    <property type="entry name" value="60S ACIDIC RIBOSOMAL PROTEIN P1"/>
    <property type="match status" value="1"/>
</dbReference>
<dbReference type="InterPro" id="IPR038716">
    <property type="entry name" value="P1/P2_N_sf"/>
</dbReference>
<dbReference type="PANTHER" id="PTHR45696:SF10">
    <property type="entry name" value="LARGE RIBOSOMAL SUBUNIT PROTEIN P1"/>
    <property type="match status" value="1"/>
</dbReference>
<keyword evidence="3" id="KW-0689">Ribosomal protein</keyword>
<evidence type="ECO:0000256" key="4">
    <source>
        <dbReference type="ARBA" id="ARBA00023274"/>
    </source>
</evidence>
<reference evidence="5 6" key="1">
    <citation type="journal article" date="2024" name="G3 (Bethesda)">
        <title>Genome assembly of Hibiscus sabdariffa L. provides insights into metabolisms of medicinal natural products.</title>
        <authorList>
            <person name="Kim T."/>
        </authorList>
    </citation>
    <scope>NUCLEOTIDE SEQUENCE [LARGE SCALE GENOMIC DNA]</scope>
    <source>
        <strain evidence="5">TK-2024</strain>
        <tissue evidence="5">Old leaves</tissue>
    </source>
</reference>
<gene>
    <name evidence="5" type="ORF">V6N11_001491</name>
</gene>
<comment type="subunit">
    <text evidence="2">P1 and P2 exist as dimers at the large ribosomal subunit.</text>
</comment>
<dbReference type="Pfam" id="PF00428">
    <property type="entry name" value="Ribosomal_60s"/>
    <property type="match status" value="1"/>
</dbReference>
<name>A0ABR2S0E3_9ROSI</name>
<accession>A0ABR2S0E3</accession>
<evidence type="ECO:0000256" key="2">
    <source>
        <dbReference type="ARBA" id="ARBA00011266"/>
    </source>
</evidence>
<comment type="caution">
    <text evidence="5">The sequence shown here is derived from an EMBL/GenBank/DDBJ whole genome shotgun (WGS) entry which is preliminary data.</text>
</comment>
<dbReference type="Proteomes" id="UP001396334">
    <property type="component" value="Unassembled WGS sequence"/>
</dbReference>
<keyword evidence="6" id="KW-1185">Reference proteome</keyword>